<dbReference type="GO" id="GO:0015297">
    <property type="term" value="F:antiporter activity"/>
    <property type="evidence" value="ECO:0007669"/>
    <property type="project" value="InterPro"/>
</dbReference>
<comment type="subcellular location">
    <subcellularLocation>
        <location evidence="1">Cell inner membrane</location>
        <topology evidence="1">Multi-pass membrane protein</topology>
    </subcellularLocation>
</comment>
<proteinExistence type="predicted"/>
<feature type="transmembrane region" description="Helical" evidence="7">
    <location>
        <begin position="66"/>
        <end position="89"/>
    </location>
</feature>
<feature type="transmembrane region" description="Helical" evidence="7">
    <location>
        <begin position="213"/>
        <end position="235"/>
    </location>
</feature>
<protein>
    <submittedName>
        <fullName evidence="8">MATE family efflux transporter</fullName>
    </submittedName>
</protein>
<evidence type="ECO:0000256" key="6">
    <source>
        <dbReference type="ARBA" id="ARBA00023136"/>
    </source>
</evidence>
<dbReference type="GO" id="GO:0005886">
    <property type="term" value="C:plasma membrane"/>
    <property type="evidence" value="ECO:0007669"/>
    <property type="project" value="UniProtKB-SubCell"/>
</dbReference>
<name>A0A9E5JPA5_9GAMM</name>
<feature type="transmembrane region" description="Helical" evidence="7">
    <location>
        <begin position="185"/>
        <end position="207"/>
    </location>
</feature>
<dbReference type="AlphaFoldDB" id="A0A9E5JPA5"/>
<feature type="transmembrane region" description="Helical" evidence="7">
    <location>
        <begin position="110"/>
        <end position="133"/>
    </location>
</feature>
<dbReference type="NCBIfam" id="TIGR00797">
    <property type="entry name" value="matE"/>
    <property type="match status" value="1"/>
</dbReference>
<dbReference type="EMBL" id="JAAONZ010000001">
    <property type="protein sequence ID" value="NHO64083.1"/>
    <property type="molecule type" value="Genomic_DNA"/>
</dbReference>
<evidence type="ECO:0000313" key="9">
    <source>
        <dbReference type="Proteomes" id="UP000787472"/>
    </source>
</evidence>
<accession>A0A9E5JPA5</accession>
<evidence type="ECO:0000256" key="3">
    <source>
        <dbReference type="ARBA" id="ARBA00022475"/>
    </source>
</evidence>
<evidence type="ECO:0000256" key="1">
    <source>
        <dbReference type="ARBA" id="ARBA00004429"/>
    </source>
</evidence>
<feature type="transmembrane region" description="Helical" evidence="7">
    <location>
        <begin position="34"/>
        <end position="54"/>
    </location>
</feature>
<feature type="transmembrane region" description="Helical" evidence="7">
    <location>
        <begin position="371"/>
        <end position="395"/>
    </location>
</feature>
<dbReference type="GO" id="GO:0042910">
    <property type="term" value="F:xenobiotic transmembrane transporter activity"/>
    <property type="evidence" value="ECO:0007669"/>
    <property type="project" value="InterPro"/>
</dbReference>
<gene>
    <name evidence="8" type="ORF">G8770_00800</name>
</gene>
<feature type="transmembrane region" description="Helical" evidence="7">
    <location>
        <begin position="153"/>
        <end position="173"/>
    </location>
</feature>
<evidence type="ECO:0000256" key="2">
    <source>
        <dbReference type="ARBA" id="ARBA00022448"/>
    </source>
</evidence>
<dbReference type="InterPro" id="IPR048279">
    <property type="entry name" value="MdtK-like"/>
</dbReference>
<organism evidence="8 9">
    <name type="scientific">Pseudomaricurvus hydrocarbonicus</name>
    <dbReference type="NCBI Taxonomy" id="1470433"/>
    <lineage>
        <taxon>Bacteria</taxon>
        <taxon>Pseudomonadati</taxon>
        <taxon>Pseudomonadota</taxon>
        <taxon>Gammaproteobacteria</taxon>
        <taxon>Cellvibrionales</taxon>
        <taxon>Cellvibrionaceae</taxon>
        <taxon>Pseudomaricurvus</taxon>
    </lineage>
</organism>
<evidence type="ECO:0000313" key="8">
    <source>
        <dbReference type="EMBL" id="NHO64083.1"/>
    </source>
</evidence>
<comment type="caution">
    <text evidence="8">The sequence shown here is derived from an EMBL/GenBank/DDBJ whole genome shotgun (WGS) entry which is preliminary data.</text>
</comment>
<keyword evidence="5 7" id="KW-1133">Transmembrane helix</keyword>
<feature type="transmembrane region" description="Helical" evidence="7">
    <location>
        <begin position="435"/>
        <end position="455"/>
    </location>
</feature>
<feature type="transmembrane region" description="Helical" evidence="7">
    <location>
        <begin position="402"/>
        <end position="423"/>
    </location>
</feature>
<dbReference type="InterPro" id="IPR052031">
    <property type="entry name" value="Membrane_Transporter-Flippase"/>
</dbReference>
<keyword evidence="6 7" id="KW-0472">Membrane</keyword>
<keyword evidence="3" id="KW-1003">Cell membrane</keyword>
<evidence type="ECO:0000256" key="4">
    <source>
        <dbReference type="ARBA" id="ARBA00022692"/>
    </source>
</evidence>
<feature type="transmembrane region" description="Helical" evidence="7">
    <location>
        <begin position="304"/>
        <end position="321"/>
    </location>
</feature>
<dbReference type="PANTHER" id="PTHR43549:SF3">
    <property type="entry name" value="MULTIDRUG RESISTANCE PROTEIN YPNP-RELATED"/>
    <property type="match status" value="1"/>
</dbReference>
<feature type="transmembrane region" description="Helical" evidence="7">
    <location>
        <begin position="256"/>
        <end position="284"/>
    </location>
</feature>
<keyword evidence="4 7" id="KW-0812">Transmembrane</keyword>
<dbReference type="Proteomes" id="UP000787472">
    <property type="component" value="Unassembled WGS sequence"/>
</dbReference>
<sequence>MPARSQACAAINLVYGSLVKQSVSFTEGPVGRQLTLMALPMVWGLLATMSFNAVDTFFVAQLGSDALAAMSFTFPVVMLVTSMAIGLGAGTSSVMARRLGQRDLEGSRELAGDTLLLSFVLSLLMMGLGLATIEPLFLLLGADATLIPLISEYMTVWYLNTPFVIMPMVMSAMMRATGNNKFAGMLMLVSALVNVALDPLLIFGWGVVPRMEIAGAAWATLITRVGMAVASLYFVTRHLGLMTWPSRHWGTLKLSWRSILHIGLPAMTSNMIIPLAGGITVALVAAHGVDAVAGFGVAMRIEPVVLIAFYAASGVIGPFLGQNMANEYHARQDQVLAFVLRFCLLFGLGLTLLMWLLGATVAAWFSDSPAVIAVAVAYLTLVPVSYGCAGLVMAVNAAFNGLGFPVPAMVISVLRVLGLYLPLALIGQTVWGVNGLFAATALSNIIMAAWGYRWLRRYLYRVQSSAGGAQ</sequence>
<evidence type="ECO:0000256" key="7">
    <source>
        <dbReference type="SAM" id="Phobius"/>
    </source>
</evidence>
<dbReference type="PANTHER" id="PTHR43549">
    <property type="entry name" value="MULTIDRUG RESISTANCE PROTEIN YPNP-RELATED"/>
    <property type="match status" value="1"/>
</dbReference>
<dbReference type="PIRSF" id="PIRSF006603">
    <property type="entry name" value="DinF"/>
    <property type="match status" value="1"/>
</dbReference>
<keyword evidence="9" id="KW-1185">Reference proteome</keyword>
<reference evidence="8" key="1">
    <citation type="submission" date="2020-03" db="EMBL/GenBank/DDBJ databases">
        <authorList>
            <person name="Guo F."/>
        </authorList>
    </citation>
    <scope>NUCLEOTIDE SEQUENCE</scope>
    <source>
        <strain evidence="8">JCM 30134</strain>
    </source>
</reference>
<feature type="transmembrane region" description="Helical" evidence="7">
    <location>
        <begin position="342"/>
        <end position="365"/>
    </location>
</feature>
<evidence type="ECO:0000256" key="5">
    <source>
        <dbReference type="ARBA" id="ARBA00022989"/>
    </source>
</evidence>
<keyword evidence="2" id="KW-0813">Transport</keyword>
<dbReference type="InterPro" id="IPR002528">
    <property type="entry name" value="MATE_fam"/>
</dbReference>
<dbReference type="Pfam" id="PF01554">
    <property type="entry name" value="MatE"/>
    <property type="match status" value="2"/>
</dbReference>